<evidence type="ECO:0000313" key="2">
    <source>
        <dbReference type="Proteomes" id="UP000001025"/>
    </source>
</evidence>
<dbReference type="eggNOG" id="ENOG5030VIH">
    <property type="taxonomic scope" value="Bacteria"/>
</dbReference>
<evidence type="ECO:0008006" key="3">
    <source>
        <dbReference type="Google" id="ProtNLM"/>
    </source>
</evidence>
<dbReference type="PATRIC" id="fig|243090.15.peg.4016"/>
<sequence length="699" mass="77374">MNFQRVQVADKRVINPTRTYFSNFDGRTQACRLAVLHVMTAVLAVCLIGSHSIAQDAAPAKEAGLEKNAGPAKQAGAEQGGAKPVLMTALKLLPDTAAGVVRIPNLTVLCDSWKKTTLSGITDDPSMKPLIDANFGSQGAVWEKLGDKVGLRPKELYEIATGEVIAVWLPFENDNRRPSSVCVVADIRGKHAEAEAVLKRVDQDLKADGATRTDVTHAGETVRVYRPKTRPGQLKIEQVVVCLTKDRVIASDRDSVVLEILDAIANDGREDSLDKAPLLRTVWKQALSRSEIEVEGSQVEWFVKPLTMGRIIRDVAKVDRGNKVRILNLLENQGFDALQAAGGIAVVGQGKFDLLHRGYVHAPPVTDKPSRYRLAARMLQFPNTPLEGIPAWVPANTASITRVNWKIEEAFWAVETLVDEAFDNEIFRPSIEGIRDDEEGPQIDIEKNVLPNLSEHLLLLTDNTLPATVDSERVLVAIEVLNADAIGTAVRKAMEVEPDVFKVDTVPGVEIWQVKHGSGDDELDDEFFDDLGFEEEIDEEQTPLLNTWAIAMVPAGKGSKKSHLVFSSHVEWLVDVAKRMQTGEGDKLADLDEVKDLLKLTSEMGADEVAFQRVVRLRQSLRAKYELQRQGELKNSDSVLASLVRRMFEGDEPKADEPIERLNVSKWPAFSEVEKYFRNAFGFVETTETGWNLNGFLLK</sequence>
<keyword evidence="2" id="KW-1185">Reference proteome</keyword>
<dbReference type="InParanoid" id="Q7UFU2"/>
<protein>
    <recommendedName>
        <fullName evidence="3">Membrane or secreted protein</fullName>
    </recommendedName>
</protein>
<accession>Q7UFU2</accession>
<dbReference type="EnsemblBacteria" id="CAD78588">
    <property type="protein sequence ID" value="CAD78588"/>
    <property type="gene ID" value="RB8337"/>
</dbReference>
<name>Q7UFU2_RHOBA</name>
<dbReference type="KEGG" id="rba:RB8337"/>
<dbReference type="HOGENOM" id="CLU_444590_0_0_0"/>
<dbReference type="Proteomes" id="UP000001025">
    <property type="component" value="Chromosome"/>
</dbReference>
<dbReference type="OrthoDB" id="253793at2"/>
<dbReference type="EMBL" id="BX294147">
    <property type="protein sequence ID" value="CAD78588.1"/>
    <property type="molecule type" value="Genomic_DNA"/>
</dbReference>
<proteinExistence type="predicted"/>
<gene>
    <name evidence="1" type="ordered locus">RB8337</name>
</gene>
<reference evidence="1 2" key="1">
    <citation type="journal article" date="2003" name="Proc. Natl. Acad. Sci. U.S.A.">
        <title>Complete genome sequence of the marine planctomycete Pirellula sp. strain 1.</title>
        <authorList>
            <person name="Gloeckner F.O."/>
            <person name="Kube M."/>
            <person name="Bauer M."/>
            <person name="Teeling H."/>
            <person name="Lombardot T."/>
            <person name="Ludwig W."/>
            <person name="Gade D."/>
            <person name="Beck A."/>
            <person name="Borzym K."/>
            <person name="Heitmann K."/>
            <person name="Rabus R."/>
            <person name="Schlesner H."/>
            <person name="Amann R."/>
            <person name="Reinhardt R."/>
        </authorList>
    </citation>
    <scope>NUCLEOTIDE SEQUENCE [LARGE SCALE GENOMIC DNA]</scope>
    <source>
        <strain evidence="2">DSM 10527 / NCIMB 13988 / SH1</strain>
    </source>
</reference>
<organism evidence="1 2">
    <name type="scientific">Rhodopirellula baltica (strain DSM 10527 / NCIMB 13988 / SH1)</name>
    <dbReference type="NCBI Taxonomy" id="243090"/>
    <lineage>
        <taxon>Bacteria</taxon>
        <taxon>Pseudomonadati</taxon>
        <taxon>Planctomycetota</taxon>
        <taxon>Planctomycetia</taxon>
        <taxon>Pirellulales</taxon>
        <taxon>Pirellulaceae</taxon>
        <taxon>Rhodopirellula</taxon>
    </lineage>
</organism>
<dbReference type="RefSeq" id="WP_011121814.1">
    <property type="nucleotide sequence ID" value="NC_005027.1"/>
</dbReference>
<dbReference type="AlphaFoldDB" id="Q7UFU2"/>
<evidence type="ECO:0000313" key="1">
    <source>
        <dbReference type="EMBL" id="CAD78588.1"/>
    </source>
</evidence>